<comment type="caution">
    <text evidence="5">The sequence shown here is derived from an EMBL/GenBank/DDBJ whole genome shotgun (WGS) entry which is preliminary data.</text>
</comment>
<keyword evidence="2" id="KW-0479">Metal-binding</keyword>
<protein>
    <recommendedName>
        <fullName evidence="7">Cytochrome P450</fullName>
    </recommendedName>
</protein>
<dbReference type="SUPFAM" id="SSF48264">
    <property type="entry name" value="Cytochrome P450"/>
    <property type="match status" value="1"/>
</dbReference>
<feature type="region of interest" description="Disordered" evidence="4">
    <location>
        <begin position="654"/>
        <end position="701"/>
    </location>
</feature>
<evidence type="ECO:0000313" key="5">
    <source>
        <dbReference type="EMBL" id="KAK7752943.1"/>
    </source>
</evidence>
<dbReference type="AlphaFoldDB" id="A0AAN9YNR4"/>
<reference evidence="5 6" key="1">
    <citation type="submission" date="2024-02" db="EMBL/GenBank/DDBJ databases">
        <title>De novo assembly and annotation of 12 fungi associated with fruit tree decline syndrome in Ontario, Canada.</title>
        <authorList>
            <person name="Sulman M."/>
            <person name="Ellouze W."/>
            <person name="Ilyukhin E."/>
        </authorList>
    </citation>
    <scope>NUCLEOTIDE SEQUENCE [LARGE SCALE GENOMIC DNA]</scope>
    <source>
        <strain evidence="5 6">M11/M66-122</strain>
    </source>
</reference>
<keyword evidence="3" id="KW-0408">Iron</keyword>
<dbReference type="PRINTS" id="PR00463">
    <property type="entry name" value="EP450I"/>
</dbReference>
<evidence type="ECO:0000313" key="6">
    <source>
        <dbReference type="Proteomes" id="UP001320420"/>
    </source>
</evidence>
<dbReference type="PANTHER" id="PTHR24305:SF78">
    <property type="entry name" value="P450, PUTATIVE (EUROFUNG)-RELATED"/>
    <property type="match status" value="1"/>
</dbReference>
<dbReference type="PRINTS" id="PR00385">
    <property type="entry name" value="P450"/>
</dbReference>
<organism evidence="5 6">
    <name type="scientific">Diatrype stigma</name>
    <dbReference type="NCBI Taxonomy" id="117547"/>
    <lineage>
        <taxon>Eukaryota</taxon>
        <taxon>Fungi</taxon>
        <taxon>Dikarya</taxon>
        <taxon>Ascomycota</taxon>
        <taxon>Pezizomycotina</taxon>
        <taxon>Sordariomycetes</taxon>
        <taxon>Xylariomycetidae</taxon>
        <taxon>Xylariales</taxon>
        <taxon>Diatrypaceae</taxon>
        <taxon>Diatrype</taxon>
    </lineage>
</organism>
<evidence type="ECO:0000256" key="2">
    <source>
        <dbReference type="ARBA" id="ARBA00022723"/>
    </source>
</evidence>
<dbReference type="InterPro" id="IPR050121">
    <property type="entry name" value="Cytochrome_P450_monoxygenase"/>
</dbReference>
<evidence type="ECO:0000256" key="1">
    <source>
        <dbReference type="ARBA" id="ARBA00022617"/>
    </source>
</evidence>
<dbReference type="Gene3D" id="1.10.630.10">
    <property type="entry name" value="Cytochrome P450"/>
    <property type="match status" value="1"/>
</dbReference>
<evidence type="ECO:0000256" key="4">
    <source>
        <dbReference type="SAM" id="MobiDB-lite"/>
    </source>
</evidence>
<feature type="compositionally biased region" description="Low complexity" evidence="4">
    <location>
        <begin position="668"/>
        <end position="677"/>
    </location>
</feature>
<dbReference type="GO" id="GO:0004497">
    <property type="term" value="F:monooxygenase activity"/>
    <property type="evidence" value="ECO:0007669"/>
    <property type="project" value="InterPro"/>
</dbReference>
<dbReference type="PANTHER" id="PTHR24305">
    <property type="entry name" value="CYTOCHROME P450"/>
    <property type="match status" value="1"/>
</dbReference>
<dbReference type="InterPro" id="IPR002401">
    <property type="entry name" value="Cyt_P450_E_grp-I"/>
</dbReference>
<evidence type="ECO:0000256" key="3">
    <source>
        <dbReference type="ARBA" id="ARBA00023004"/>
    </source>
</evidence>
<dbReference type="GO" id="GO:0005506">
    <property type="term" value="F:iron ion binding"/>
    <property type="evidence" value="ECO:0007669"/>
    <property type="project" value="InterPro"/>
</dbReference>
<evidence type="ECO:0008006" key="7">
    <source>
        <dbReference type="Google" id="ProtNLM"/>
    </source>
</evidence>
<dbReference type="InterPro" id="IPR001128">
    <property type="entry name" value="Cyt_P450"/>
</dbReference>
<dbReference type="EMBL" id="JAKJXP020000033">
    <property type="protein sequence ID" value="KAK7752943.1"/>
    <property type="molecule type" value="Genomic_DNA"/>
</dbReference>
<dbReference type="InterPro" id="IPR036396">
    <property type="entry name" value="Cyt_P450_sf"/>
</dbReference>
<feature type="compositionally biased region" description="Acidic residues" evidence="4">
    <location>
        <begin position="658"/>
        <end position="667"/>
    </location>
</feature>
<dbReference type="Proteomes" id="UP001320420">
    <property type="component" value="Unassembled WGS sequence"/>
</dbReference>
<sequence length="701" mass="79262">MYEPRIKKNIDLYVSRVSQEEAVDATDWSMYLAFDIIGKIGLGTNFGCLARGASHPAIQEIHGYMEILGALSHVPWLMRLISCIAGVNWQPNERPRNIVSWLVKAFVEEDVSAPPSIAALHEDSHTIIAAGSETVATTLAAILYYLAKHPVVIRKLQTKIDAIMPTTADCNSEKMKLIPYVDDIINEALRLKPPVLLGGPRVTPPEGIRIEKHYIPGDVIMSIPVQKIQTDERYWKRGSEFIPERFGELRRAYACIGKNLALMTLRMATCRIAQEFDVVFAPGENGETFDKGAKYQTTRANPRWNLLAPEIQQRQALPKNDETERKRWGRGSVQKWFFKEGLSWGAFEKLARPTAAACDDKTPAATPLSLLVGLKRPATTLSVLESLPAELFRMVTSELDIPDKVALGLCSQWLWSNFLPELQAVFSKNTAPWAGQIIMCTSTWMTDWPPALQAAYPELGLENAEWLKTCRGMPPARKWNWDTYSYKDAQDLLDLKLESQYRRAIEDKNKGEDGLPEKLQAVLVLQIKEVARYHLRRVPHGSTWVLRNLDTRELVRFERIIAESSETIQVAVKGSPWLTLDFALTMRICWEGELSDEPEDPTDDRWRAPLQYGVWAGHRFDVIRAEDLNSKEEWRDVTTEVVNEAKELHCSLPTYAYDSDDNNDNNDNDASNSSMAVNDDDDSSIYSINDSDSESDSDSDK</sequence>
<keyword evidence="1" id="KW-0349">Heme</keyword>
<gene>
    <name evidence="5" type="ORF">SLS62_005102</name>
</gene>
<dbReference type="GO" id="GO:0016705">
    <property type="term" value="F:oxidoreductase activity, acting on paired donors, with incorporation or reduction of molecular oxygen"/>
    <property type="evidence" value="ECO:0007669"/>
    <property type="project" value="InterPro"/>
</dbReference>
<name>A0AAN9YNR4_9PEZI</name>
<dbReference type="Pfam" id="PF00067">
    <property type="entry name" value="p450"/>
    <property type="match status" value="1"/>
</dbReference>
<accession>A0AAN9YNR4</accession>
<keyword evidence="6" id="KW-1185">Reference proteome</keyword>
<dbReference type="GO" id="GO:0020037">
    <property type="term" value="F:heme binding"/>
    <property type="evidence" value="ECO:0007669"/>
    <property type="project" value="InterPro"/>
</dbReference>
<proteinExistence type="predicted"/>
<feature type="compositionally biased region" description="Acidic residues" evidence="4">
    <location>
        <begin position="691"/>
        <end position="701"/>
    </location>
</feature>